<reference evidence="2" key="1">
    <citation type="journal article" date="2023" name="Mol. Phylogenet. Evol.">
        <title>Genome-scale phylogeny and comparative genomics of the fungal order Sordariales.</title>
        <authorList>
            <person name="Hensen N."/>
            <person name="Bonometti L."/>
            <person name="Westerberg I."/>
            <person name="Brannstrom I.O."/>
            <person name="Guillou S."/>
            <person name="Cros-Aarteil S."/>
            <person name="Calhoun S."/>
            <person name="Haridas S."/>
            <person name="Kuo A."/>
            <person name="Mondo S."/>
            <person name="Pangilinan J."/>
            <person name="Riley R."/>
            <person name="LaButti K."/>
            <person name="Andreopoulos B."/>
            <person name="Lipzen A."/>
            <person name="Chen C."/>
            <person name="Yan M."/>
            <person name="Daum C."/>
            <person name="Ng V."/>
            <person name="Clum A."/>
            <person name="Steindorff A."/>
            <person name="Ohm R.A."/>
            <person name="Martin F."/>
            <person name="Silar P."/>
            <person name="Natvig D.O."/>
            <person name="Lalanne C."/>
            <person name="Gautier V."/>
            <person name="Ament-Velasquez S.L."/>
            <person name="Kruys A."/>
            <person name="Hutchinson M.I."/>
            <person name="Powell A.J."/>
            <person name="Barry K."/>
            <person name="Miller A.N."/>
            <person name="Grigoriev I.V."/>
            <person name="Debuchy R."/>
            <person name="Gladieux P."/>
            <person name="Hiltunen Thoren M."/>
            <person name="Johannesson H."/>
        </authorList>
    </citation>
    <scope>NUCLEOTIDE SEQUENCE</scope>
    <source>
        <strain evidence="2">CBS 958.72</strain>
    </source>
</reference>
<evidence type="ECO:0000313" key="3">
    <source>
        <dbReference type="Proteomes" id="UP001287356"/>
    </source>
</evidence>
<evidence type="ECO:0000256" key="1">
    <source>
        <dbReference type="SAM" id="MobiDB-lite"/>
    </source>
</evidence>
<keyword evidence="3" id="KW-1185">Reference proteome</keyword>
<name>A0AAE0JYN5_9PEZI</name>
<evidence type="ECO:0000313" key="2">
    <source>
        <dbReference type="EMBL" id="KAK3366803.1"/>
    </source>
</evidence>
<organism evidence="2 3">
    <name type="scientific">Lasiosphaeria ovina</name>
    <dbReference type="NCBI Taxonomy" id="92902"/>
    <lineage>
        <taxon>Eukaryota</taxon>
        <taxon>Fungi</taxon>
        <taxon>Dikarya</taxon>
        <taxon>Ascomycota</taxon>
        <taxon>Pezizomycotina</taxon>
        <taxon>Sordariomycetes</taxon>
        <taxon>Sordariomycetidae</taxon>
        <taxon>Sordariales</taxon>
        <taxon>Lasiosphaeriaceae</taxon>
        <taxon>Lasiosphaeria</taxon>
    </lineage>
</organism>
<protein>
    <submittedName>
        <fullName evidence="2">Uncharacterized protein</fullName>
    </submittedName>
</protein>
<gene>
    <name evidence="2" type="ORF">B0T24DRAFT_669249</name>
</gene>
<accession>A0AAE0JYN5</accession>
<dbReference type="Proteomes" id="UP001287356">
    <property type="component" value="Unassembled WGS sequence"/>
</dbReference>
<dbReference type="EMBL" id="JAULSN010000007">
    <property type="protein sequence ID" value="KAK3366803.1"/>
    <property type="molecule type" value="Genomic_DNA"/>
</dbReference>
<proteinExistence type="predicted"/>
<dbReference type="AlphaFoldDB" id="A0AAE0JYN5"/>
<feature type="region of interest" description="Disordered" evidence="1">
    <location>
        <begin position="25"/>
        <end position="52"/>
    </location>
</feature>
<reference evidence="2" key="2">
    <citation type="submission" date="2023-06" db="EMBL/GenBank/DDBJ databases">
        <authorList>
            <consortium name="Lawrence Berkeley National Laboratory"/>
            <person name="Haridas S."/>
            <person name="Hensen N."/>
            <person name="Bonometti L."/>
            <person name="Westerberg I."/>
            <person name="Brannstrom I.O."/>
            <person name="Guillou S."/>
            <person name="Cros-Aarteil S."/>
            <person name="Calhoun S."/>
            <person name="Kuo A."/>
            <person name="Mondo S."/>
            <person name="Pangilinan J."/>
            <person name="Riley R."/>
            <person name="Labutti K."/>
            <person name="Andreopoulos B."/>
            <person name="Lipzen A."/>
            <person name="Chen C."/>
            <person name="Yanf M."/>
            <person name="Daum C."/>
            <person name="Ng V."/>
            <person name="Clum A."/>
            <person name="Steindorff A."/>
            <person name="Ohm R."/>
            <person name="Martin F."/>
            <person name="Silar P."/>
            <person name="Natvig D."/>
            <person name="Lalanne C."/>
            <person name="Gautier V."/>
            <person name="Ament-Velasquez S.L."/>
            <person name="Kruys A."/>
            <person name="Hutchinson M.I."/>
            <person name="Powell A.J."/>
            <person name="Barry K."/>
            <person name="Miller A.N."/>
            <person name="Grigoriev I.V."/>
            <person name="Debuchy R."/>
            <person name="Gladieux P."/>
            <person name="Thoren M.H."/>
            <person name="Johannesson H."/>
        </authorList>
    </citation>
    <scope>NUCLEOTIDE SEQUENCE</scope>
    <source>
        <strain evidence="2">CBS 958.72</strain>
    </source>
</reference>
<sequence length="112" mass="12146">MEANQPCPPLPIPLISTLLTLPHREAEEADKPLTESYFDASQGPPSSDTMSERCDQPLLGLRLKKGALVIAKNGFRQAGGYVNYVSEPGNSHVTLGLPFDKDRGNVLSVRTI</sequence>
<comment type="caution">
    <text evidence="2">The sequence shown here is derived from an EMBL/GenBank/DDBJ whole genome shotgun (WGS) entry which is preliminary data.</text>
</comment>